<keyword evidence="6" id="KW-0460">Magnesium</keyword>
<dbReference type="GO" id="GO:0043571">
    <property type="term" value="P:maintenance of CRISPR repeat elements"/>
    <property type="evidence" value="ECO:0007669"/>
    <property type="project" value="UniProtKB-UniRule"/>
</dbReference>
<dbReference type="OrthoDB" id="9777169at2"/>
<comment type="function">
    <text evidence="12">CRISPR (clustered regularly interspaced short palindromic repeat) is an adaptive immune system that provides protection against mobile genetic elements (viruses, transposable elements and conjugative plasmids). CRISPR clusters contain spacers, sequences complementary to antecedent mobile elements, and target invading nucleic acids. CRISPR clusters are transcribed and processed into CRISPR RNA (crRNA). In type II CRISPR systems correct processing of pre-crRNA requires a trans-encoded small RNA (tracrRNA), endogenous ribonuclease 3 (rnc) and this protein. The tracrRNA serves as a guide for ribonuclease 3-aided processing of pre-crRNA. Subsequently Cas9/crRNA/tracrRNA endonucleolytically cleaves linear or circular dsDNA target complementary to the spacer; Cas9 is inactive in the absence of the 2 guide RNAs (gRNA). Cas9 recognizes the protospacer adjacent motif (PAM) in the CRISPR repeat sequences to help distinguish self versus nonself, as targets within the bacterial CRISPR locus do not have PAMs. PAM recognition is also required for catalytic activity.</text>
</comment>
<reference evidence="17" key="2">
    <citation type="journal article" date="2019" name="Int. J. Syst. Evol. Microbiol.">
        <title>The Global Catalogue of Microorganisms (GCM) 10K type strain sequencing project: providing services to taxonomists for standard genome sequencing and annotation.</title>
        <authorList>
            <consortium name="The Broad Institute Genomics Platform"/>
            <consortium name="The Broad Institute Genome Sequencing Center for Infectious Disease"/>
            <person name="Wu L."/>
            <person name="Ma J."/>
        </authorList>
    </citation>
    <scope>NUCLEOTIDE SEQUENCE [LARGE SCALE GENOMIC DNA]</scope>
    <source>
        <strain evidence="17">CGMCC 1.15644</strain>
    </source>
</reference>
<evidence type="ECO:0000256" key="4">
    <source>
        <dbReference type="ARBA" id="ARBA00022759"/>
    </source>
</evidence>
<keyword evidence="2 12" id="KW-0540">Nuclease</keyword>
<name>A0A4R2H8P7_9SPHI</name>
<keyword evidence="10" id="KW-0464">Manganese</keyword>
<gene>
    <name evidence="12 14" type="primary">cas9</name>
    <name evidence="15" type="ORF">EV200_106284</name>
    <name evidence="14" type="ORF">GCM10011413_35750</name>
</gene>
<dbReference type="GO" id="GO:0003723">
    <property type="term" value="F:RNA binding"/>
    <property type="evidence" value="ECO:0007669"/>
    <property type="project" value="UniProtKB-UniRule"/>
</dbReference>
<dbReference type="GO" id="GO:0016787">
    <property type="term" value="F:hydrolase activity"/>
    <property type="evidence" value="ECO:0007669"/>
    <property type="project" value="UniProtKB-KW"/>
</dbReference>
<dbReference type="Proteomes" id="UP000295684">
    <property type="component" value="Unassembled WGS sequence"/>
</dbReference>
<evidence type="ECO:0000256" key="8">
    <source>
        <dbReference type="ARBA" id="ARBA00023118"/>
    </source>
</evidence>
<dbReference type="HAMAP" id="MF_01480">
    <property type="entry name" value="Cas9"/>
    <property type="match status" value="1"/>
</dbReference>
<evidence type="ECO:0000256" key="10">
    <source>
        <dbReference type="ARBA" id="ARBA00023211"/>
    </source>
</evidence>
<dbReference type="InterPro" id="IPR036397">
    <property type="entry name" value="RNaseH_sf"/>
</dbReference>
<dbReference type="GO" id="GO:0046872">
    <property type="term" value="F:metal ion binding"/>
    <property type="evidence" value="ECO:0007669"/>
    <property type="project" value="UniProtKB-UniRule"/>
</dbReference>
<dbReference type="InterPro" id="IPR033114">
    <property type="entry name" value="HNH_CAS9"/>
</dbReference>
<evidence type="ECO:0000256" key="6">
    <source>
        <dbReference type="ARBA" id="ARBA00022842"/>
    </source>
</evidence>
<dbReference type="NCBIfam" id="TIGR01865">
    <property type="entry name" value="cas_Csn1"/>
    <property type="match status" value="2"/>
</dbReference>
<reference evidence="14" key="4">
    <citation type="submission" date="2024-05" db="EMBL/GenBank/DDBJ databases">
        <authorList>
            <person name="Sun Q."/>
            <person name="Zhou Y."/>
        </authorList>
    </citation>
    <scope>NUCLEOTIDE SEQUENCE</scope>
    <source>
        <strain evidence="14">CGMCC 1.15644</strain>
    </source>
</reference>
<evidence type="ECO:0000256" key="2">
    <source>
        <dbReference type="ARBA" id="ARBA00022722"/>
    </source>
</evidence>
<feature type="active site" description="For RuvC-like nuclease domain" evidence="12">
    <location>
        <position position="8"/>
    </location>
</feature>
<dbReference type="GO" id="GO:0051607">
    <property type="term" value="P:defense response to virus"/>
    <property type="evidence" value="ECO:0007669"/>
    <property type="project" value="UniProtKB-UniRule"/>
</dbReference>
<dbReference type="EMBL" id="BMJO01000006">
    <property type="protein sequence ID" value="GGE66024.1"/>
    <property type="molecule type" value="Genomic_DNA"/>
</dbReference>
<dbReference type="Gene3D" id="3.30.420.10">
    <property type="entry name" value="Ribonuclease H-like superfamily/Ribonuclease H"/>
    <property type="match status" value="3"/>
</dbReference>
<dbReference type="EC" id="3.1.-.-" evidence="12"/>
<keyword evidence="17" id="KW-1185">Reference proteome</keyword>
<dbReference type="Pfam" id="PF13395">
    <property type="entry name" value="HNH_4"/>
    <property type="match status" value="1"/>
</dbReference>
<dbReference type="EMBL" id="SLWO01000006">
    <property type="protein sequence ID" value="TCO22641.1"/>
    <property type="molecule type" value="Genomic_DNA"/>
</dbReference>
<proteinExistence type="inferred from homology"/>
<evidence type="ECO:0000256" key="11">
    <source>
        <dbReference type="ARBA" id="ARBA00046380"/>
    </source>
</evidence>
<keyword evidence="7 12" id="KW-0694">RNA-binding</keyword>
<comment type="cofactor">
    <cofactor evidence="1">
        <name>Mg(2+)</name>
        <dbReference type="ChEBI" id="CHEBI:18420"/>
    </cofactor>
</comment>
<dbReference type="GO" id="GO:0003677">
    <property type="term" value="F:DNA binding"/>
    <property type="evidence" value="ECO:0007669"/>
    <property type="project" value="UniProtKB-UniRule"/>
</dbReference>
<evidence type="ECO:0000313" key="15">
    <source>
        <dbReference type="EMBL" id="TCO22641.1"/>
    </source>
</evidence>
<evidence type="ECO:0000256" key="9">
    <source>
        <dbReference type="ARBA" id="ARBA00023125"/>
    </source>
</evidence>
<reference evidence="15 16" key="3">
    <citation type="submission" date="2019-03" db="EMBL/GenBank/DDBJ databases">
        <title>Genomic Encyclopedia of Type Strains, Phase IV (KMG-IV): sequencing the most valuable type-strain genomes for metagenomic binning, comparative biology and taxonomic classification.</title>
        <authorList>
            <person name="Goeker M."/>
        </authorList>
    </citation>
    <scope>NUCLEOTIDE SEQUENCE [LARGE SCALE GENOMIC DNA]</scope>
    <source>
        <strain evidence="15 16">DSM 103236</strain>
    </source>
</reference>
<dbReference type="InterPro" id="IPR041383">
    <property type="entry name" value="RuvC_III"/>
</dbReference>
<feature type="domain" description="HNH Cas9-type" evidence="13">
    <location>
        <begin position="725"/>
        <end position="891"/>
    </location>
</feature>
<feature type="active site" description="Proton acceptor for HNH nuclease domain" evidence="12">
    <location>
        <position position="801"/>
    </location>
</feature>
<evidence type="ECO:0000256" key="7">
    <source>
        <dbReference type="ARBA" id="ARBA00022884"/>
    </source>
</evidence>
<keyword evidence="5 12" id="KW-0378">Hydrolase</keyword>
<comment type="caution">
    <text evidence="15">The sequence shown here is derived from an EMBL/GenBank/DDBJ whole genome shotgun (WGS) entry which is preliminary data.</text>
</comment>
<comment type="similarity">
    <text evidence="12">Belongs to the CRISPR-associated Cas9 family.</text>
</comment>
<evidence type="ECO:0000256" key="12">
    <source>
        <dbReference type="HAMAP-Rule" id="MF_01480"/>
    </source>
</evidence>
<evidence type="ECO:0000313" key="17">
    <source>
        <dbReference type="Proteomes" id="UP000622648"/>
    </source>
</evidence>
<keyword evidence="8 12" id="KW-0051">Antiviral defense</keyword>
<dbReference type="Proteomes" id="UP000622648">
    <property type="component" value="Unassembled WGS sequence"/>
</dbReference>
<evidence type="ECO:0000256" key="3">
    <source>
        <dbReference type="ARBA" id="ARBA00022723"/>
    </source>
</evidence>
<comment type="caution">
    <text evidence="12">Lacks conserved residue(s) required for the propagation of feature annotation.</text>
</comment>
<evidence type="ECO:0000313" key="14">
    <source>
        <dbReference type="EMBL" id="GGE66024.1"/>
    </source>
</evidence>
<evidence type="ECO:0000313" key="16">
    <source>
        <dbReference type="Proteomes" id="UP000295684"/>
    </source>
</evidence>
<dbReference type="PROSITE" id="PS51749">
    <property type="entry name" value="HNH_CAS9"/>
    <property type="match status" value="1"/>
</dbReference>
<sequence>MKKILGLDLGTTSIGFAYINESDDFTNSSIEKIGVRVNPLTTDEQTNFEKGKPITINADRTLKRGARRTLDRYQLRRSNLIDALVKAYIINNDTILAEDGKNTTHSTFALRAKSAVEKVEKDEFARILLAINKKRGYKSSRKANNEDEGQAIDGMLNAKKLYDENLTPGQLSYQLLKEGKKQLPDFYRSDLQAELDKVWEFQRQFYPEILTDQFKKELIGKGQRATSAIFWKTYNFNTSDIKGSREEKKLKAYQWRNNSISQQLDKEEVAYVITEINNNLNNSSGYLGAISDRSKELYFNKQTVGQYLYKQIQDNPHIRLKNQVFYRQDYFDEFETIWETQSKFHPELTEELKKEIRDIIIFYQRKLKSQKGLISFCEFENKEIEIDRNGQKVKKTIGLKVAPKSSPLFQEFKIWQVLNNVLIRKKGSKKRVLKDANQEEIFSLSLEDKQTLFNELNIKGNLKANKIIELLGREAKEWEINYTEIEGNRTNKALYEAYFKILETEGYNEDLLKLSDKDEINITELSTPVAEIKDMVKRIFEVLEIDQNILEFDAELDGKDFEKQASYQLWHLLYAYEGDNSASGNDKLHELLEQKYGFKKEHAQILANVSLSDDYGNLSAKAIRKIYPHIKELHYDKACFQAGYKHSASSLTKEEIANRPLKDRLDLLKKNSLRNPVVEKILNQVVNVVNTLIETNSEKDADGKIIKYFKFDEIRIELARDLKKNAKERAEMTTNINSAKIAHEKIFKLLQTEFGVKNPTRNDIIRYKLYEELKNNGYKDLYTNTYIAREILFSKQVDIEHIIPQSKVFDDSFSNKTVVFRKDNLDKGNKTAYDYIDSKFGKEKLTDFEQRIEFLFEQGKKNKEEGISKAKYQKLLKQEAEIGDGFIERDLRDSQYIAKKARNMLYEICRIVTPTTGSITDKLRSDWDLINIMQELNFDKFKKLGLTEQVEKKDGSFKERIIDWSKRNDHRHHAMDALTIAFTKQSHIQYLNFLNARKNENHKEHNAIIGIEGKETTWKYDDDGNKKRIFKLPLSNFREEAKKHLENILVSHKAKNKVVTKNKNKTKSAKGEKTKIELTPRGQLHKETVYGKYQYYVSKEEKIGIKFDQNTINKISNPNYKKLLLQRLAEYGNDPKKAFTGKNVLSKNPIYLNDAKTEILPETVKLIWLKDDYSIRKDITPDNFKDTKVVDKILDEGVKRILKERLAEYNNNPKEAFSDLDKNPIWLNKEKSISIKKVKISGVNNVEALHYKKDHLGNRILDENEKPILVDFVSTGNNHHVAIYKDEKGNLQERVVSLFEAIQLVNAGEPIITKDYNQGLGWQFLFTMKQNEYFIFPNEQTGFDPKSIDLLDPKNNKEISPNLFRVQKIAAKNYFFRHHLETTVEERKELKDTTYKPQLGLNAISKIIKVRINHIGQIVKIGEY</sequence>
<evidence type="ECO:0000256" key="1">
    <source>
        <dbReference type="ARBA" id="ARBA00001946"/>
    </source>
</evidence>
<dbReference type="RefSeq" id="WP_132534639.1">
    <property type="nucleotide sequence ID" value="NZ_BMJO01000006.1"/>
</dbReference>
<dbReference type="InterPro" id="IPR028629">
    <property type="entry name" value="Cas9"/>
</dbReference>
<keyword evidence="4 12" id="KW-0255">Endonuclease</keyword>
<evidence type="ECO:0000259" key="13">
    <source>
        <dbReference type="PROSITE" id="PS51749"/>
    </source>
</evidence>
<evidence type="ECO:0000256" key="5">
    <source>
        <dbReference type="ARBA" id="ARBA00022801"/>
    </source>
</evidence>
<dbReference type="GO" id="GO:0004519">
    <property type="term" value="F:endonuclease activity"/>
    <property type="evidence" value="ECO:0007669"/>
    <property type="project" value="UniProtKB-UniRule"/>
</dbReference>
<accession>A0A4R2H8P7</accession>
<comment type="subunit">
    <text evidence="11 12">Monomer. Binds crRNA and tracrRNA.</text>
</comment>
<protein>
    <recommendedName>
        <fullName evidence="12">CRISPR-associated endonuclease Cas9</fullName>
        <ecNumber evidence="12">3.1.-.-</ecNumber>
    </recommendedName>
</protein>
<dbReference type="InterPro" id="IPR003615">
    <property type="entry name" value="HNH_nuc"/>
</dbReference>
<organism evidence="15 16">
    <name type="scientific">Pedobacter psychrotolerans</name>
    <dbReference type="NCBI Taxonomy" id="1843235"/>
    <lineage>
        <taxon>Bacteria</taxon>
        <taxon>Pseudomonadati</taxon>
        <taxon>Bacteroidota</taxon>
        <taxon>Sphingobacteriia</taxon>
        <taxon>Sphingobacteriales</taxon>
        <taxon>Sphingobacteriaceae</taxon>
        <taxon>Pedobacter</taxon>
    </lineage>
</organism>
<dbReference type="Pfam" id="PF18541">
    <property type="entry name" value="RuvC_III"/>
    <property type="match status" value="1"/>
</dbReference>
<comment type="domain">
    <text evidence="12">Has 2 endonuclease domains. The discontinuous RuvC-like domain cleaves the target DNA noncomplementary to crRNA while the HNH nuclease domain cleaves the target DNA complementary to crRNA.</text>
</comment>
<reference evidence="14" key="1">
    <citation type="journal article" date="2014" name="Int. J. Syst. Evol. Microbiol.">
        <title>Complete genome of a new Firmicutes species belonging to the dominant human colonic microbiota ('Ruminococcus bicirculans') reveals two chromosomes and a selective capacity to utilize plant glucans.</title>
        <authorList>
            <consortium name="NISC Comparative Sequencing Program"/>
            <person name="Wegmann U."/>
            <person name="Louis P."/>
            <person name="Goesmann A."/>
            <person name="Henrissat B."/>
            <person name="Duncan S.H."/>
            <person name="Flint H.J."/>
        </authorList>
    </citation>
    <scope>NUCLEOTIDE SEQUENCE</scope>
    <source>
        <strain evidence="14">CGMCC 1.15644</strain>
    </source>
</reference>
<keyword evidence="3" id="KW-0479">Metal-binding</keyword>
<keyword evidence="9 12" id="KW-0238">DNA-binding</keyword>